<dbReference type="AlphaFoldDB" id="A0A9P8LDQ3"/>
<comment type="caution">
    <text evidence="3">The sequence shown here is derived from an EMBL/GenBank/DDBJ whole genome shotgun (WGS) entry which is preliminary data.</text>
</comment>
<keyword evidence="1" id="KW-0472">Membrane</keyword>
<proteinExistence type="predicted"/>
<evidence type="ECO:0000313" key="4">
    <source>
        <dbReference type="Proteomes" id="UP000750711"/>
    </source>
</evidence>
<dbReference type="Proteomes" id="UP000750711">
    <property type="component" value="Unassembled WGS sequence"/>
</dbReference>
<organism evidence="3 4">
    <name type="scientific">Trichoglossum hirsutum</name>
    <dbReference type="NCBI Taxonomy" id="265104"/>
    <lineage>
        <taxon>Eukaryota</taxon>
        <taxon>Fungi</taxon>
        <taxon>Dikarya</taxon>
        <taxon>Ascomycota</taxon>
        <taxon>Pezizomycotina</taxon>
        <taxon>Geoglossomycetes</taxon>
        <taxon>Geoglossales</taxon>
        <taxon>Geoglossaceae</taxon>
        <taxon>Trichoglossum</taxon>
    </lineage>
</organism>
<keyword evidence="1" id="KW-0812">Transmembrane</keyword>
<feature type="transmembrane region" description="Helical" evidence="1">
    <location>
        <begin position="76"/>
        <end position="95"/>
    </location>
</feature>
<keyword evidence="4" id="KW-1185">Reference proteome</keyword>
<feature type="transmembrane region" description="Helical" evidence="1">
    <location>
        <begin position="107"/>
        <end position="128"/>
    </location>
</feature>
<keyword evidence="2" id="KW-0732">Signal</keyword>
<name>A0A9P8LDQ3_9PEZI</name>
<feature type="signal peptide" evidence="2">
    <location>
        <begin position="1"/>
        <end position="19"/>
    </location>
</feature>
<protein>
    <submittedName>
        <fullName evidence="3">Uncharacterized protein</fullName>
    </submittedName>
</protein>
<sequence length="246" mass="27343">MLGMHVSLVILFVIPLYFSWQTRRLGGQLTVAIWRSLMEGKPAGEDSVKRLNLLQCRVGNGDVLHLQGDTTFLQKWPLRLLMLLTSVALVMAYICRYAIVTIASNKAAVIWVSCQAAAALARACYWIINLKFGDTQPEKSPYALVRNNASSILTLAEFVCACGPGKTAIPRWVWEYLQTTDINEVMLEAGEKGKIEKGFIPVDAEWVVYTGHDFNHIVRGRVPGILPGHTHHGALPWVLAFGKGRE</sequence>
<accession>A0A9P8LDQ3</accession>
<gene>
    <name evidence="3" type="ORF">GP486_003104</name>
</gene>
<evidence type="ECO:0000256" key="1">
    <source>
        <dbReference type="SAM" id="Phobius"/>
    </source>
</evidence>
<reference evidence="3" key="1">
    <citation type="submission" date="2021-03" db="EMBL/GenBank/DDBJ databases">
        <title>Comparative genomics and phylogenomic investigation of the class Geoglossomycetes provide insights into ecological specialization and systematics.</title>
        <authorList>
            <person name="Melie T."/>
            <person name="Pirro S."/>
            <person name="Miller A.N."/>
            <person name="Quandt A."/>
        </authorList>
    </citation>
    <scope>NUCLEOTIDE SEQUENCE</scope>
    <source>
        <strain evidence="3">CAQ_001_2017</strain>
    </source>
</reference>
<dbReference type="EMBL" id="JAGHQM010000392">
    <property type="protein sequence ID" value="KAH0562203.1"/>
    <property type="molecule type" value="Genomic_DNA"/>
</dbReference>
<keyword evidence="1" id="KW-1133">Transmembrane helix</keyword>
<evidence type="ECO:0000313" key="3">
    <source>
        <dbReference type="EMBL" id="KAH0562203.1"/>
    </source>
</evidence>
<feature type="chain" id="PRO_5040331721" evidence="2">
    <location>
        <begin position="20"/>
        <end position="246"/>
    </location>
</feature>
<evidence type="ECO:0000256" key="2">
    <source>
        <dbReference type="SAM" id="SignalP"/>
    </source>
</evidence>